<proteinExistence type="predicted"/>
<keyword evidence="2" id="KW-1185">Reference proteome</keyword>
<dbReference type="Proteomes" id="UP000593573">
    <property type="component" value="Unassembled WGS sequence"/>
</dbReference>
<evidence type="ECO:0000313" key="1">
    <source>
        <dbReference type="EMBL" id="MBA0665547.1"/>
    </source>
</evidence>
<evidence type="ECO:0000313" key="2">
    <source>
        <dbReference type="Proteomes" id="UP000593573"/>
    </source>
</evidence>
<comment type="caution">
    <text evidence="1">The sequence shown here is derived from an EMBL/GenBank/DDBJ whole genome shotgun (WGS) entry which is preliminary data.</text>
</comment>
<sequence>MFTRSWENMVLYISCIRSFYNFIKYRDNILHNANVVHPPSEGGDAPQREHRIPMPSNVSLLSTAGAEIEFAPMFKSRLYPFAPTSSVEVEPNASVEIELAPSSESKCHPPAHTSSIEVELTAGVSTLALRHQSRRHPAWNRIDMVSTMYHSKSKLDSRFFAPVRSLREIKH</sequence>
<reference evidence="1 2" key="1">
    <citation type="journal article" date="2019" name="Genome Biol. Evol.">
        <title>Insights into the evolution of the New World diploid cottons (Gossypium, subgenus Houzingenia) based on genome sequencing.</title>
        <authorList>
            <person name="Grover C.E."/>
            <person name="Arick M.A. 2nd"/>
            <person name="Thrash A."/>
            <person name="Conover J.L."/>
            <person name="Sanders W.S."/>
            <person name="Peterson D.G."/>
            <person name="Frelichowski J.E."/>
            <person name="Scheffler J.A."/>
            <person name="Scheffler B.E."/>
            <person name="Wendel J.F."/>
        </authorList>
    </citation>
    <scope>NUCLEOTIDE SEQUENCE [LARGE SCALE GENOMIC DNA]</scope>
    <source>
        <strain evidence="1">57</strain>
        <tissue evidence="1">Leaf</tissue>
    </source>
</reference>
<accession>A0A7J8VRW8</accession>
<organism evidence="1 2">
    <name type="scientific">Gossypium klotzschianum</name>
    <dbReference type="NCBI Taxonomy" id="34286"/>
    <lineage>
        <taxon>Eukaryota</taxon>
        <taxon>Viridiplantae</taxon>
        <taxon>Streptophyta</taxon>
        <taxon>Embryophyta</taxon>
        <taxon>Tracheophyta</taxon>
        <taxon>Spermatophyta</taxon>
        <taxon>Magnoliopsida</taxon>
        <taxon>eudicotyledons</taxon>
        <taxon>Gunneridae</taxon>
        <taxon>Pentapetalae</taxon>
        <taxon>rosids</taxon>
        <taxon>malvids</taxon>
        <taxon>Malvales</taxon>
        <taxon>Malvaceae</taxon>
        <taxon>Malvoideae</taxon>
        <taxon>Gossypium</taxon>
    </lineage>
</organism>
<dbReference type="EMBL" id="JABFAB010000011">
    <property type="protein sequence ID" value="MBA0665547.1"/>
    <property type="molecule type" value="Genomic_DNA"/>
</dbReference>
<name>A0A7J8VRW8_9ROSI</name>
<gene>
    <name evidence="1" type="ORF">Goklo_005392</name>
</gene>
<protein>
    <submittedName>
        <fullName evidence="1">Uncharacterized protein</fullName>
    </submittedName>
</protein>
<dbReference type="AlphaFoldDB" id="A0A7J8VRW8"/>